<proteinExistence type="predicted"/>
<accession>A0A6S7A9T1</accession>
<evidence type="ECO:0000313" key="3">
    <source>
        <dbReference type="Proteomes" id="UP000494111"/>
    </source>
</evidence>
<dbReference type="Pfam" id="PF23544">
    <property type="entry name" value="AtuA_ferredoxin"/>
    <property type="match status" value="1"/>
</dbReference>
<evidence type="ECO:0000259" key="1">
    <source>
        <dbReference type="Pfam" id="PF23544"/>
    </source>
</evidence>
<name>A0A6S7A9T1_9BURK</name>
<organism evidence="2 3">
    <name type="scientific">Achromobacter deleyi</name>
    <dbReference type="NCBI Taxonomy" id="1353891"/>
    <lineage>
        <taxon>Bacteria</taxon>
        <taxon>Pseudomonadati</taxon>
        <taxon>Pseudomonadota</taxon>
        <taxon>Betaproteobacteria</taxon>
        <taxon>Burkholderiales</taxon>
        <taxon>Alcaligenaceae</taxon>
        <taxon>Achromobacter</taxon>
    </lineage>
</organism>
<dbReference type="Proteomes" id="UP000494111">
    <property type="component" value="Unassembled WGS sequence"/>
</dbReference>
<dbReference type="EMBL" id="CADIJO010000014">
    <property type="protein sequence ID" value="CAB3721214.1"/>
    <property type="molecule type" value="Genomic_DNA"/>
</dbReference>
<dbReference type="RefSeq" id="WP_246288980.1">
    <property type="nucleotide sequence ID" value="NZ_CADIJO010000014.1"/>
</dbReference>
<dbReference type="PANTHER" id="PTHR47708:SF2">
    <property type="entry name" value="SI:CH73-132F6.5"/>
    <property type="match status" value="1"/>
</dbReference>
<feature type="domain" description="AtuA-like ferredoxin-fold" evidence="1">
    <location>
        <begin position="25"/>
        <end position="123"/>
    </location>
</feature>
<sequence length="144" mass="15437">MNPATASGAAAPHTESRVAVPRVAVPLYRLGHSRSGDKGDISNLSLIAWDPECHAVLAEQVTEARVAAWFAYRHPVRVTRYLLPTLHAMNFVLEGVLDGGVNDALNLDAHGKSLSFRLLDMTVLVSPALADRLPDIPGDRPAPA</sequence>
<dbReference type="PANTHER" id="PTHR47708">
    <property type="match status" value="1"/>
</dbReference>
<reference evidence="2 3" key="1">
    <citation type="submission" date="2020-04" db="EMBL/GenBank/DDBJ databases">
        <authorList>
            <person name="De Canck E."/>
        </authorList>
    </citation>
    <scope>NUCLEOTIDE SEQUENCE [LARGE SCALE GENOMIC DNA]</scope>
    <source>
        <strain evidence="2 3">LMG 3458</strain>
    </source>
</reference>
<evidence type="ECO:0000313" key="2">
    <source>
        <dbReference type="EMBL" id="CAB3721214.1"/>
    </source>
</evidence>
<gene>
    <name evidence="2" type="ORF">LMG3458_03975</name>
</gene>
<dbReference type="AlphaFoldDB" id="A0A6S7A9T1"/>
<protein>
    <recommendedName>
        <fullName evidence="1">AtuA-like ferredoxin-fold domain-containing protein</fullName>
    </recommendedName>
</protein>
<dbReference type="InterPro" id="IPR056362">
    <property type="entry name" value="AtuA-like_ferredoxin_dom"/>
</dbReference>